<dbReference type="Proteomes" id="UP000033699">
    <property type="component" value="Unassembled WGS sequence"/>
</dbReference>
<organism evidence="1 2">
    <name type="scientific">Streptomyces rubellomurinus (strain ATCC 31215)</name>
    <dbReference type="NCBI Taxonomy" id="359131"/>
    <lineage>
        <taxon>Bacteria</taxon>
        <taxon>Bacillati</taxon>
        <taxon>Actinomycetota</taxon>
        <taxon>Actinomycetes</taxon>
        <taxon>Kitasatosporales</taxon>
        <taxon>Streptomycetaceae</taxon>
        <taxon>Streptomyces</taxon>
    </lineage>
</organism>
<evidence type="ECO:0000313" key="2">
    <source>
        <dbReference type="Proteomes" id="UP000033699"/>
    </source>
</evidence>
<dbReference type="AlphaFoldDB" id="A0A0F2TM69"/>
<keyword evidence="2" id="KW-1185">Reference proteome</keyword>
<accession>A0A0F2TM69</accession>
<dbReference type="EMBL" id="JZKH01000003">
    <property type="protein sequence ID" value="KJS63385.1"/>
    <property type="molecule type" value="Genomic_DNA"/>
</dbReference>
<dbReference type="PATRIC" id="fig|359131.3.peg.2586"/>
<evidence type="ECO:0000313" key="1">
    <source>
        <dbReference type="EMBL" id="KJS63385.1"/>
    </source>
</evidence>
<name>A0A0F2TM69_STRR3</name>
<protein>
    <submittedName>
        <fullName evidence="1">Uncharacterized protein</fullName>
    </submittedName>
</protein>
<sequence length="65" mass="7060">MNHVHSELPATPGTRMPEHHVAISERGSFAFASCSCGWYAPARRSRDLARREGAEHLAESGTGPD</sequence>
<comment type="caution">
    <text evidence="1">The sequence shown here is derived from an EMBL/GenBank/DDBJ whole genome shotgun (WGS) entry which is preliminary data.</text>
</comment>
<gene>
    <name evidence="1" type="ORF">VM95_02290</name>
</gene>
<proteinExistence type="predicted"/>
<reference evidence="1 2" key="1">
    <citation type="submission" date="2015-02" db="EMBL/GenBank/DDBJ databases">
        <authorList>
            <person name="Ju K.-S."/>
            <person name="Doroghazi J.R."/>
            <person name="Metcalf W."/>
        </authorList>
    </citation>
    <scope>NUCLEOTIDE SEQUENCE [LARGE SCALE GENOMIC DNA]</scope>
    <source>
        <strain evidence="1 2">ATCC 31215</strain>
    </source>
</reference>